<gene>
    <name evidence="1" type="ORF">LOK49_LG12G00376</name>
</gene>
<dbReference type="EMBL" id="CM045770">
    <property type="protein sequence ID" value="KAI7991819.1"/>
    <property type="molecule type" value="Genomic_DNA"/>
</dbReference>
<accession>A0ACC0FTW4</accession>
<protein>
    <submittedName>
        <fullName evidence="1">Calcium-dependent protein kinase 4</fullName>
    </submittedName>
</protein>
<name>A0ACC0FTW4_9ERIC</name>
<evidence type="ECO:0000313" key="2">
    <source>
        <dbReference type="Proteomes" id="UP001060215"/>
    </source>
</evidence>
<keyword evidence="2" id="KW-1185">Reference proteome</keyword>
<reference evidence="1 2" key="1">
    <citation type="journal article" date="2022" name="Plant J.">
        <title>Chromosome-level genome of Camellia lanceoleosa provides a valuable resource for understanding genome evolution and self-incompatibility.</title>
        <authorList>
            <person name="Gong W."/>
            <person name="Xiao S."/>
            <person name="Wang L."/>
            <person name="Liao Z."/>
            <person name="Chang Y."/>
            <person name="Mo W."/>
            <person name="Hu G."/>
            <person name="Li W."/>
            <person name="Zhao G."/>
            <person name="Zhu H."/>
            <person name="Hu X."/>
            <person name="Ji K."/>
            <person name="Xiang X."/>
            <person name="Song Q."/>
            <person name="Yuan D."/>
            <person name="Jin S."/>
            <person name="Zhang L."/>
        </authorList>
    </citation>
    <scope>NUCLEOTIDE SEQUENCE [LARGE SCALE GENOMIC DNA]</scope>
    <source>
        <strain evidence="1">SQ_2022a</strain>
    </source>
</reference>
<dbReference type="Proteomes" id="UP001060215">
    <property type="component" value="Chromosome 13"/>
</dbReference>
<sequence length="170" mass="18735">MHRDLKPENFLFDTPDEGTKLEATDFGLSIFYKPDIDNSGTIDYGEFIAATLHINQMEREENLIAAFSFFDKDGSGYITIDELQQACRDFGLGDVQLDDTVTEIDQDNWEVYGTQIGMLSVSLAKPDGTVFGGAVAGSLIAAGPVQHSKFGPNSENFKRSQIIMYSTTSK</sequence>
<comment type="caution">
    <text evidence="1">The sequence shown here is derived from an EMBL/GenBank/DDBJ whole genome shotgun (WGS) entry which is preliminary data.</text>
</comment>
<keyword evidence="1" id="KW-0808">Transferase</keyword>
<evidence type="ECO:0000313" key="1">
    <source>
        <dbReference type="EMBL" id="KAI7991819.1"/>
    </source>
</evidence>
<proteinExistence type="predicted"/>
<organism evidence="1 2">
    <name type="scientific">Camellia lanceoleosa</name>
    <dbReference type="NCBI Taxonomy" id="1840588"/>
    <lineage>
        <taxon>Eukaryota</taxon>
        <taxon>Viridiplantae</taxon>
        <taxon>Streptophyta</taxon>
        <taxon>Embryophyta</taxon>
        <taxon>Tracheophyta</taxon>
        <taxon>Spermatophyta</taxon>
        <taxon>Magnoliopsida</taxon>
        <taxon>eudicotyledons</taxon>
        <taxon>Gunneridae</taxon>
        <taxon>Pentapetalae</taxon>
        <taxon>asterids</taxon>
        <taxon>Ericales</taxon>
        <taxon>Theaceae</taxon>
        <taxon>Camellia</taxon>
    </lineage>
</organism>
<keyword evidence="1" id="KW-0418">Kinase</keyword>